<reference evidence="1 2" key="1">
    <citation type="journal article" date="2016" name="Nat. Commun.">
        <title>Thousands of microbial genomes shed light on interconnected biogeochemical processes in an aquifer system.</title>
        <authorList>
            <person name="Anantharaman K."/>
            <person name="Brown C.T."/>
            <person name="Hug L.A."/>
            <person name="Sharon I."/>
            <person name="Castelle C.J."/>
            <person name="Probst A.J."/>
            <person name="Thomas B.C."/>
            <person name="Singh A."/>
            <person name="Wilkins M.J."/>
            <person name="Karaoz U."/>
            <person name="Brodie E.L."/>
            <person name="Williams K.H."/>
            <person name="Hubbard S.S."/>
            <person name="Banfield J.F."/>
        </authorList>
    </citation>
    <scope>NUCLEOTIDE SEQUENCE [LARGE SCALE GENOMIC DNA]</scope>
</reference>
<protein>
    <submittedName>
        <fullName evidence="1">Uncharacterized protein</fullName>
    </submittedName>
</protein>
<proteinExistence type="predicted"/>
<dbReference type="SUPFAM" id="SSF52540">
    <property type="entry name" value="P-loop containing nucleoside triphosphate hydrolases"/>
    <property type="match status" value="1"/>
</dbReference>
<dbReference type="Gene3D" id="3.40.50.300">
    <property type="entry name" value="P-loop containing nucleotide triphosphate hydrolases"/>
    <property type="match status" value="1"/>
</dbReference>
<gene>
    <name evidence="1" type="ORF">A2Z22_01005</name>
</gene>
<organism evidence="1 2">
    <name type="scientific">Candidatus Woesebacteria bacterium RBG_16_34_12</name>
    <dbReference type="NCBI Taxonomy" id="1802480"/>
    <lineage>
        <taxon>Bacteria</taxon>
        <taxon>Candidatus Woeseibacteriota</taxon>
    </lineage>
</organism>
<dbReference type="EMBL" id="MGFS01000025">
    <property type="protein sequence ID" value="OGM11144.1"/>
    <property type="molecule type" value="Genomic_DNA"/>
</dbReference>
<dbReference type="AlphaFoldDB" id="A0A1F7X7X4"/>
<evidence type="ECO:0000313" key="1">
    <source>
        <dbReference type="EMBL" id="OGM11144.1"/>
    </source>
</evidence>
<name>A0A1F7X7X4_9BACT</name>
<accession>A0A1F7X7X4</accession>
<comment type="caution">
    <text evidence="1">The sequence shown here is derived from an EMBL/GenBank/DDBJ whole genome shotgun (WGS) entry which is preliminary data.</text>
</comment>
<evidence type="ECO:0000313" key="2">
    <source>
        <dbReference type="Proteomes" id="UP000177053"/>
    </source>
</evidence>
<sequence>MNITNNSGDIVLDLKKLSPDIIGVDGIDGVGKTSFARNIRKLGYEIISIDNYLKKKSGGYFHFLDFNKLKNDITKIRNESFVLEGILLRKILKKVNLKPNYYIYVTDGVWIYDWLEENQGRYYGLNLKEIIKISESETNLVNKRLNPAFKTYKMKGLRKEIYSYSYRYQPWNDSNFILEIL</sequence>
<dbReference type="Proteomes" id="UP000177053">
    <property type="component" value="Unassembled WGS sequence"/>
</dbReference>
<dbReference type="InterPro" id="IPR027417">
    <property type="entry name" value="P-loop_NTPase"/>
</dbReference>